<keyword evidence="3" id="KW-1185">Reference proteome</keyword>
<organism evidence="2 3">
    <name type="scientific">Aneurinibacillus thermoaerophilus</name>
    <dbReference type="NCBI Taxonomy" id="143495"/>
    <lineage>
        <taxon>Bacteria</taxon>
        <taxon>Bacillati</taxon>
        <taxon>Bacillota</taxon>
        <taxon>Bacilli</taxon>
        <taxon>Bacillales</taxon>
        <taxon>Paenibacillaceae</taxon>
        <taxon>Aneurinibacillus group</taxon>
        <taxon>Aneurinibacillus</taxon>
    </lineage>
</organism>
<proteinExistence type="predicted"/>
<sequence length="101" mass="11426">MPLSSIFAIVIILSATIAIYYAITWRSQPGVIARIYQARMNIGMGIFLLGVGTNQLMFDDVDTIRLVIGIIFLFIGAVNLIMGIRNLTYFTKLKREQQNKR</sequence>
<feature type="transmembrane region" description="Helical" evidence="1">
    <location>
        <begin position="6"/>
        <end position="26"/>
    </location>
</feature>
<dbReference type="EMBL" id="CP080764">
    <property type="protein sequence ID" value="QYY43436.1"/>
    <property type="molecule type" value="Genomic_DNA"/>
</dbReference>
<keyword evidence="1" id="KW-0812">Transmembrane</keyword>
<dbReference type="Proteomes" id="UP000826616">
    <property type="component" value="Chromosome"/>
</dbReference>
<dbReference type="Pfam" id="PF14007">
    <property type="entry name" value="YtpI"/>
    <property type="match status" value="1"/>
</dbReference>
<keyword evidence="1" id="KW-0472">Membrane</keyword>
<name>A0ABX8YD74_ANETH</name>
<evidence type="ECO:0000313" key="3">
    <source>
        <dbReference type="Proteomes" id="UP000826616"/>
    </source>
</evidence>
<evidence type="ECO:0000313" key="2">
    <source>
        <dbReference type="EMBL" id="QYY43436.1"/>
    </source>
</evidence>
<accession>A0ABX8YD74</accession>
<gene>
    <name evidence="2" type="ORF">K3F53_04075</name>
</gene>
<dbReference type="RefSeq" id="WP_220559363.1">
    <property type="nucleotide sequence ID" value="NZ_CP080764.1"/>
</dbReference>
<feature type="transmembrane region" description="Helical" evidence="1">
    <location>
        <begin position="64"/>
        <end position="84"/>
    </location>
</feature>
<keyword evidence="1" id="KW-1133">Transmembrane helix</keyword>
<reference evidence="2 3" key="1">
    <citation type="submission" date="2021-08" db="EMBL/GenBank/DDBJ databases">
        <title>Complete genome sequence of the strain Aneurinibacillus thermoaerophilus CCM 8960.</title>
        <authorList>
            <person name="Musilova J."/>
            <person name="Kourilova X."/>
            <person name="Pernicova I."/>
            <person name="Bezdicek M."/>
            <person name="Lengerova M."/>
            <person name="Obruca S."/>
            <person name="Sedlar K."/>
        </authorList>
    </citation>
    <scope>NUCLEOTIDE SEQUENCE [LARGE SCALE GENOMIC DNA]</scope>
    <source>
        <strain evidence="2 3">CCM 8960</strain>
    </source>
</reference>
<dbReference type="GeneID" id="97140536"/>
<feature type="transmembrane region" description="Helical" evidence="1">
    <location>
        <begin position="38"/>
        <end position="58"/>
    </location>
</feature>
<protein>
    <submittedName>
        <fullName evidence="2">YtpI family protein</fullName>
    </submittedName>
</protein>
<dbReference type="InterPro" id="IPR025618">
    <property type="entry name" value="YtpI"/>
</dbReference>
<evidence type="ECO:0000256" key="1">
    <source>
        <dbReference type="SAM" id="Phobius"/>
    </source>
</evidence>